<comment type="caution">
    <text evidence="1">The sequence shown here is derived from an EMBL/GenBank/DDBJ whole genome shotgun (WGS) entry which is preliminary data.</text>
</comment>
<evidence type="ECO:0000313" key="1">
    <source>
        <dbReference type="EMBL" id="KAG1820591.1"/>
    </source>
</evidence>
<name>A0A9P7EGZ1_9AGAM</name>
<dbReference type="AlphaFoldDB" id="A0A9P7EGZ1"/>
<evidence type="ECO:0000313" key="2">
    <source>
        <dbReference type="Proteomes" id="UP000807769"/>
    </source>
</evidence>
<protein>
    <submittedName>
        <fullName evidence="1">Uncharacterized protein</fullName>
    </submittedName>
</protein>
<sequence>MHTRILGVHHSPPERERWHMIVESGGDRDAVMMGIAIGSGVAQLLAWDVRLVSTIQCLARSVVKMKPTADRVGPCANWGDEDLASVLARRLKNIGRNGIEARDQVEFNGKIFIGRHCAMRPSPMGASVTLDKPNHAGGAETETV</sequence>
<dbReference type="EMBL" id="JABBWG010000008">
    <property type="protein sequence ID" value="KAG1820591.1"/>
    <property type="molecule type" value="Genomic_DNA"/>
</dbReference>
<dbReference type="Proteomes" id="UP000807769">
    <property type="component" value="Unassembled WGS sequence"/>
</dbReference>
<gene>
    <name evidence="1" type="ORF">BJ212DRAFT_1297953</name>
</gene>
<accession>A0A9P7EGZ1</accession>
<dbReference type="RefSeq" id="XP_041195862.1">
    <property type="nucleotide sequence ID" value="XM_041332642.1"/>
</dbReference>
<dbReference type="GeneID" id="64626659"/>
<proteinExistence type="predicted"/>
<reference evidence="1" key="1">
    <citation type="journal article" date="2020" name="New Phytol.">
        <title>Comparative genomics reveals dynamic genome evolution in host specialist ectomycorrhizal fungi.</title>
        <authorList>
            <person name="Lofgren L.A."/>
            <person name="Nguyen N.H."/>
            <person name="Vilgalys R."/>
            <person name="Ruytinx J."/>
            <person name="Liao H.L."/>
            <person name="Branco S."/>
            <person name="Kuo A."/>
            <person name="LaButti K."/>
            <person name="Lipzen A."/>
            <person name="Andreopoulos W."/>
            <person name="Pangilinan J."/>
            <person name="Riley R."/>
            <person name="Hundley H."/>
            <person name="Na H."/>
            <person name="Barry K."/>
            <person name="Grigoriev I.V."/>
            <person name="Stajich J.E."/>
            <person name="Kennedy P.G."/>
        </authorList>
    </citation>
    <scope>NUCLEOTIDE SEQUENCE</scope>
    <source>
        <strain evidence="1">MN1</strain>
    </source>
</reference>
<keyword evidence="2" id="KW-1185">Reference proteome</keyword>
<organism evidence="1 2">
    <name type="scientific">Suillus subaureus</name>
    <dbReference type="NCBI Taxonomy" id="48587"/>
    <lineage>
        <taxon>Eukaryota</taxon>
        <taxon>Fungi</taxon>
        <taxon>Dikarya</taxon>
        <taxon>Basidiomycota</taxon>
        <taxon>Agaricomycotina</taxon>
        <taxon>Agaricomycetes</taxon>
        <taxon>Agaricomycetidae</taxon>
        <taxon>Boletales</taxon>
        <taxon>Suillineae</taxon>
        <taxon>Suillaceae</taxon>
        <taxon>Suillus</taxon>
    </lineage>
</organism>